<evidence type="ECO:0000313" key="2">
    <source>
        <dbReference type="Proteomes" id="UP000595814"/>
    </source>
</evidence>
<dbReference type="Proteomes" id="UP000595814">
    <property type="component" value="Chromosome"/>
</dbReference>
<keyword evidence="2" id="KW-1185">Reference proteome</keyword>
<accession>A0AC61MYD9</accession>
<protein>
    <submittedName>
        <fullName evidence="1">PucR family transcriptional regulator</fullName>
    </submittedName>
</protein>
<sequence>MLITIKDILLMKEFSRCKLISGESGINNIVKSINSMEIPDITDWLSEGELLITTGYSIKDSPKKMEDLIVNLSKMKCAGLAIKTRFIKKINNNVLTLSNTLKIPIIHIPDDISFSDLSTPIMKKIVEMDNLQNKISIDMYNRFINIGIENLGIEGISTLISNIINSDVLILDKDFRTYVDNDKNKKIIPYLKSSLNLLNEDGFTYLAEIDLDVLIKRVIVKKKIIAYIIVLNLVSKDYTNTIDIVLEQATKLLSLEILKLESVSKNIFDLDNIFLTEILENNFNSNEQIEVKAESLNWPNLPYTIILLHSKKFNNLFANKDNSEIVVFKKDIYSIINAEFYKNDPKIKITSLNNDFYIIINSNNFDKKLIEQSINNTINEVNNYCNIKPLCIIGDSIDKLDKIPNKIHDLELALSIYFLKKDKAVFIYEKDTIIEQFFLKNKDNYYLKQFIENTIGNIIDNKSKDSLDLFKTLYEYLKTGCNTLRASKNLYIHRNTLTYRLKKIEKILECDLNSFEDRYKITIAFKINEIIKYY</sequence>
<evidence type="ECO:0000313" key="1">
    <source>
        <dbReference type="EMBL" id="QQK08359.1"/>
    </source>
</evidence>
<organism evidence="1 2">
    <name type="scientific">Miniphocaeibacter halophilus</name>
    <dbReference type="NCBI Taxonomy" id="2931922"/>
    <lineage>
        <taxon>Bacteria</taxon>
        <taxon>Bacillati</taxon>
        <taxon>Bacillota</taxon>
        <taxon>Tissierellia</taxon>
        <taxon>Tissierellales</taxon>
        <taxon>Peptoniphilaceae</taxon>
        <taxon>Miniphocaeibacter</taxon>
    </lineage>
</organism>
<gene>
    <name evidence="1" type="ORF">JFY71_02105</name>
</gene>
<proteinExistence type="predicted"/>
<dbReference type="EMBL" id="CP066744">
    <property type="protein sequence ID" value="QQK08359.1"/>
    <property type="molecule type" value="Genomic_DNA"/>
</dbReference>
<name>A0AC61MYD9_9FIRM</name>
<reference evidence="1 2" key="1">
    <citation type="journal article" date="2022" name="Int. J. Syst. Evol. Microbiol.">
        <title>Miniphocaeibacter halophilus sp. nov., an ammonium-tolerant acetate-producing bacterium isolated from a biogas system.</title>
        <authorList>
            <person name="Schnurer A."/>
            <person name="Singh A."/>
            <person name="Bi S."/>
            <person name="Qiao W."/>
            <person name="Westerholm M."/>
        </authorList>
    </citation>
    <scope>NUCLEOTIDE SEQUENCE [LARGE SCALE GENOMIC DNA]</scope>
    <source>
        <strain evidence="1 2">AMB_01</strain>
    </source>
</reference>